<sequence>MNPLQRWQRAEALAAAAQLDMARGEYAVLARDPDWALPAELRLGELALRQGRLREAVRHAQAAYAAREPDAVLLEAVCGLLFAVGEVQAALAIADEPALRGAGDPQILAGMGRLLSGQGEVTRSLPYLRAAIARGLDTAELRYLAGNDAAYAGETDVAEREYEAALARDPAYAPAHRGLAKLRRATAARNHVERLRRVITAVDPRHADAPLLHYALFKELDDLGDAAAAWAALESGMALRRAQVRFEEAADTALFDVARTWRPLNGVRDSYPAGDDCPRHLATPIFIVGLPRSGTTLLERILGSHPDVADAGELRDFIVQLRIATGRAGGPHVDADLLAAARNADLAALGRAYLDHTAWRAHGRRFYTDKLPANFQLLGPIADALPQARFLHMRREAMEVCFSNLKELFADAYPHSYDQAEMGRHWRRYDALMAHWRREYPQRILDIDYARLVAEPEPVAREVLAFLGLPWDPRVLESEARPGAVATASAAQVREPIHTRFLGQWRRYETWLTPLRNALDTGG</sequence>
<comment type="caution">
    <text evidence="2">The sequence shown here is derived from an EMBL/GenBank/DDBJ whole genome shotgun (WGS) entry which is preliminary data.</text>
</comment>
<protein>
    <submittedName>
        <fullName evidence="2">Uncharacterized protein</fullName>
    </submittedName>
</protein>
<dbReference type="OrthoDB" id="9766687at2"/>
<dbReference type="Gene3D" id="3.40.50.300">
    <property type="entry name" value="P-loop containing nucleotide triphosphate hydrolases"/>
    <property type="match status" value="1"/>
</dbReference>
<dbReference type="GO" id="GO:0008476">
    <property type="term" value="F:protein-tyrosine sulfotransferase activity"/>
    <property type="evidence" value="ECO:0007669"/>
    <property type="project" value="InterPro"/>
</dbReference>
<dbReference type="AlphaFoldDB" id="A0A091BDV2"/>
<dbReference type="EMBL" id="AWXU01000046">
    <property type="protein sequence ID" value="KFN48964.1"/>
    <property type="molecule type" value="Genomic_DNA"/>
</dbReference>
<dbReference type="RefSeq" id="WP_026815949.1">
    <property type="nucleotide sequence ID" value="NZ_AUFF01000001.1"/>
</dbReference>
<proteinExistence type="predicted"/>
<reference evidence="2 3" key="1">
    <citation type="submission" date="2013-09" db="EMBL/GenBank/DDBJ databases">
        <title>Genome sequencing of Arenimonas composti.</title>
        <authorList>
            <person name="Chen F."/>
            <person name="Wang G."/>
        </authorList>
    </citation>
    <scope>NUCLEOTIDE SEQUENCE [LARGE SCALE GENOMIC DNA]</scope>
    <source>
        <strain evidence="2 3">TR7-09</strain>
    </source>
</reference>
<dbReference type="Pfam" id="PF13469">
    <property type="entry name" value="Sulfotransfer_3"/>
    <property type="match status" value="1"/>
</dbReference>
<dbReference type="PANTHER" id="PTHR12788">
    <property type="entry name" value="PROTEIN-TYROSINE SULFOTRANSFERASE 2"/>
    <property type="match status" value="1"/>
</dbReference>
<dbReference type="STRING" id="1121013.GCA_000426365_00418"/>
<dbReference type="InterPro" id="IPR011990">
    <property type="entry name" value="TPR-like_helical_dom_sf"/>
</dbReference>
<organism evidence="2 3">
    <name type="scientific">Arenimonas composti TR7-09 = DSM 18010</name>
    <dbReference type="NCBI Taxonomy" id="1121013"/>
    <lineage>
        <taxon>Bacteria</taxon>
        <taxon>Pseudomonadati</taxon>
        <taxon>Pseudomonadota</taxon>
        <taxon>Gammaproteobacteria</taxon>
        <taxon>Lysobacterales</taxon>
        <taxon>Lysobacteraceae</taxon>
        <taxon>Arenimonas</taxon>
    </lineage>
</organism>
<keyword evidence="1" id="KW-0808">Transferase</keyword>
<keyword evidence="3" id="KW-1185">Reference proteome</keyword>
<evidence type="ECO:0000313" key="2">
    <source>
        <dbReference type="EMBL" id="KFN48964.1"/>
    </source>
</evidence>
<dbReference type="Proteomes" id="UP000029391">
    <property type="component" value="Unassembled WGS sequence"/>
</dbReference>
<dbReference type="SUPFAM" id="SSF48452">
    <property type="entry name" value="TPR-like"/>
    <property type="match status" value="1"/>
</dbReference>
<dbReference type="InterPro" id="IPR026634">
    <property type="entry name" value="TPST-like"/>
</dbReference>
<name>A0A091BDV2_9GAMM</name>
<evidence type="ECO:0000256" key="1">
    <source>
        <dbReference type="ARBA" id="ARBA00022679"/>
    </source>
</evidence>
<dbReference type="PANTHER" id="PTHR12788:SF10">
    <property type="entry name" value="PROTEIN-TYROSINE SULFOTRANSFERASE"/>
    <property type="match status" value="1"/>
</dbReference>
<gene>
    <name evidence="2" type="ORF">P873_01290</name>
</gene>
<dbReference type="eggNOG" id="COG0457">
    <property type="taxonomic scope" value="Bacteria"/>
</dbReference>
<evidence type="ECO:0000313" key="3">
    <source>
        <dbReference type="Proteomes" id="UP000029391"/>
    </source>
</evidence>
<dbReference type="InterPro" id="IPR027417">
    <property type="entry name" value="P-loop_NTPase"/>
</dbReference>
<dbReference type="SUPFAM" id="SSF52540">
    <property type="entry name" value="P-loop containing nucleoside triphosphate hydrolases"/>
    <property type="match status" value="1"/>
</dbReference>
<accession>A0A091BDV2</accession>
<dbReference type="Gene3D" id="1.25.40.10">
    <property type="entry name" value="Tetratricopeptide repeat domain"/>
    <property type="match status" value="1"/>
</dbReference>